<dbReference type="InterPro" id="IPR021127">
    <property type="entry name" value="CRISPR_associated_Cas2"/>
</dbReference>
<evidence type="ECO:0000256" key="7">
    <source>
        <dbReference type="ARBA" id="ARBA00023118"/>
    </source>
</evidence>
<comment type="subunit">
    <text evidence="8">Homodimer, forms a heterotetramer with a Cas1 homodimer.</text>
</comment>
<dbReference type="GO" id="GO:0046872">
    <property type="term" value="F:metal ion binding"/>
    <property type="evidence" value="ECO:0007669"/>
    <property type="project" value="UniProtKB-UniRule"/>
</dbReference>
<dbReference type="Gene3D" id="3.30.70.240">
    <property type="match status" value="1"/>
</dbReference>
<keyword evidence="7 8" id="KW-0051">Antiviral defense</keyword>
<dbReference type="GO" id="GO:0051607">
    <property type="term" value="P:defense response to virus"/>
    <property type="evidence" value="ECO:0007669"/>
    <property type="project" value="UniProtKB-UniRule"/>
</dbReference>
<keyword evidence="10" id="KW-1185">Reference proteome</keyword>
<comment type="cofactor">
    <cofactor evidence="1 8">
        <name>Mg(2+)</name>
        <dbReference type="ChEBI" id="CHEBI:18420"/>
    </cofactor>
</comment>
<evidence type="ECO:0000256" key="8">
    <source>
        <dbReference type="HAMAP-Rule" id="MF_01471"/>
    </source>
</evidence>
<proteinExistence type="inferred from homology"/>
<feature type="binding site" evidence="8">
    <location>
        <position position="8"/>
    </location>
    <ligand>
        <name>Mg(2+)</name>
        <dbReference type="ChEBI" id="CHEBI:18420"/>
        <note>catalytic</note>
    </ligand>
</feature>
<comment type="function">
    <text evidence="8">CRISPR (clustered regularly interspaced short palindromic repeat), is an adaptive immune system that provides protection against mobile genetic elements (viruses, transposable elements and conjugative plasmids). CRISPR clusters contain sequences complementary to antecedent mobile elements and target invading nucleic acids. CRISPR clusters are transcribed and processed into CRISPR RNA (crRNA). Functions as a ssRNA-specific endoribonuclease. Involved in the integration of spacer DNA into the CRISPR cassette.</text>
</comment>
<dbReference type="CDD" id="cd09725">
    <property type="entry name" value="Cas2_I_II_III"/>
    <property type="match status" value="1"/>
</dbReference>
<evidence type="ECO:0000256" key="5">
    <source>
        <dbReference type="ARBA" id="ARBA00022801"/>
    </source>
</evidence>
<dbReference type="InterPro" id="IPR019199">
    <property type="entry name" value="Virulence_VapD/CRISPR_Cas2"/>
</dbReference>
<comment type="caution">
    <text evidence="9">The sequence shown here is derived from an EMBL/GenBank/DDBJ whole genome shotgun (WGS) entry which is preliminary data.</text>
</comment>
<dbReference type="SUPFAM" id="SSF143430">
    <property type="entry name" value="TTP0101/SSO1404-like"/>
    <property type="match status" value="1"/>
</dbReference>
<gene>
    <name evidence="8 9" type="primary">cas2</name>
    <name evidence="9" type="ORF">GJR96_09345</name>
</gene>
<dbReference type="AlphaFoldDB" id="A0A6A8GG79"/>
<reference evidence="9 10" key="1">
    <citation type="submission" date="2019-11" db="EMBL/GenBank/DDBJ databases">
        <title>Whole genome sequence of Haloferax sp. MBLA0076.</title>
        <authorList>
            <person name="Seo M.-J."/>
            <person name="Cho E.-S."/>
        </authorList>
    </citation>
    <scope>NUCLEOTIDE SEQUENCE [LARGE SCALE GENOMIC DNA]</scope>
    <source>
        <strain evidence="9 10">MBLA0076</strain>
    </source>
</reference>
<comment type="similarity">
    <text evidence="8">Belongs to the CRISPR-associated endoribonuclease Cas2 protein family.</text>
</comment>
<dbReference type="PANTHER" id="PTHR34405">
    <property type="entry name" value="CRISPR-ASSOCIATED ENDORIBONUCLEASE CAS2"/>
    <property type="match status" value="1"/>
</dbReference>
<dbReference type="GO" id="GO:0004521">
    <property type="term" value="F:RNA endonuclease activity"/>
    <property type="evidence" value="ECO:0007669"/>
    <property type="project" value="InterPro"/>
</dbReference>
<dbReference type="Proteomes" id="UP000439022">
    <property type="component" value="Unassembled WGS sequence"/>
</dbReference>
<protein>
    <recommendedName>
        <fullName evidence="8">CRISPR-associated endoribonuclease Cas2</fullName>
        <ecNumber evidence="8">3.1.-.-</ecNumber>
    </recommendedName>
</protein>
<dbReference type="EMBL" id="WKJO01000001">
    <property type="protein sequence ID" value="MRX22158.1"/>
    <property type="molecule type" value="Genomic_DNA"/>
</dbReference>
<name>A0A6A8GG79_9EURY</name>
<evidence type="ECO:0000313" key="10">
    <source>
        <dbReference type="Proteomes" id="UP000439022"/>
    </source>
</evidence>
<evidence type="ECO:0000256" key="3">
    <source>
        <dbReference type="ARBA" id="ARBA00022723"/>
    </source>
</evidence>
<evidence type="ECO:0000256" key="4">
    <source>
        <dbReference type="ARBA" id="ARBA00022759"/>
    </source>
</evidence>
<dbReference type="Pfam" id="PF09827">
    <property type="entry name" value="CRISPR_Cas2"/>
    <property type="match status" value="1"/>
</dbReference>
<dbReference type="NCBIfam" id="TIGR01573">
    <property type="entry name" value="cas2"/>
    <property type="match status" value="1"/>
</dbReference>
<dbReference type="HAMAP" id="MF_01471">
    <property type="entry name" value="Cas2"/>
    <property type="match status" value="1"/>
</dbReference>
<keyword evidence="3 8" id="KW-0479">Metal-binding</keyword>
<sequence length="86" mass="9880">MYVVLVYDMEADRTQKMLRLSRRYLTHVQNSVLEGEISAGDLEELRGHIEALLKDGESVVLYELSSDSLLNRTVYGEDPTEDSRFI</sequence>
<evidence type="ECO:0000256" key="6">
    <source>
        <dbReference type="ARBA" id="ARBA00022842"/>
    </source>
</evidence>
<organism evidence="9 10">
    <name type="scientific">Haloferax litoreum</name>
    <dbReference type="NCBI Taxonomy" id="2666140"/>
    <lineage>
        <taxon>Archaea</taxon>
        <taxon>Methanobacteriati</taxon>
        <taxon>Methanobacteriota</taxon>
        <taxon>Stenosarchaea group</taxon>
        <taxon>Halobacteria</taxon>
        <taxon>Halobacteriales</taxon>
        <taxon>Haloferacaceae</taxon>
        <taxon>Haloferax</taxon>
    </lineage>
</organism>
<evidence type="ECO:0000256" key="1">
    <source>
        <dbReference type="ARBA" id="ARBA00001946"/>
    </source>
</evidence>
<evidence type="ECO:0000313" key="9">
    <source>
        <dbReference type="EMBL" id="MRX22158.1"/>
    </source>
</evidence>
<keyword evidence="4 8" id="KW-0255">Endonuclease</keyword>
<dbReference type="EC" id="3.1.-.-" evidence="8"/>
<keyword evidence="5 8" id="KW-0378">Hydrolase</keyword>
<accession>A0A6A8GG79</accession>
<dbReference type="GO" id="GO:0043571">
    <property type="term" value="P:maintenance of CRISPR repeat elements"/>
    <property type="evidence" value="ECO:0007669"/>
    <property type="project" value="UniProtKB-UniRule"/>
</dbReference>
<dbReference type="RefSeq" id="WP_151162695.1">
    <property type="nucleotide sequence ID" value="NZ_WKJO01000001.1"/>
</dbReference>
<keyword evidence="2 8" id="KW-0540">Nuclease</keyword>
<dbReference type="GO" id="GO:0016787">
    <property type="term" value="F:hydrolase activity"/>
    <property type="evidence" value="ECO:0007669"/>
    <property type="project" value="UniProtKB-KW"/>
</dbReference>
<keyword evidence="6 8" id="KW-0460">Magnesium</keyword>
<evidence type="ECO:0000256" key="2">
    <source>
        <dbReference type="ARBA" id="ARBA00022722"/>
    </source>
</evidence>